<dbReference type="GO" id="GO:0044233">
    <property type="term" value="C:mitochondria-associated endoplasmic reticulum membrane contact site"/>
    <property type="evidence" value="ECO:0007669"/>
    <property type="project" value="InterPro"/>
</dbReference>
<dbReference type="GO" id="GO:0051560">
    <property type="term" value="P:mitochondrial calcium ion homeostasis"/>
    <property type="evidence" value="ECO:0007669"/>
    <property type="project" value="InterPro"/>
</dbReference>
<evidence type="ECO:0000313" key="1">
    <source>
        <dbReference type="EMBL" id="CAF1660827.1"/>
    </source>
</evidence>
<accession>A0A816FFC8</accession>
<proteinExistence type="predicted"/>
<dbReference type="EMBL" id="CAJNOR010011378">
    <property type="protein sequence ID" value="CAF1660827.1"/>
    <property type="molecule type" value="Genomic_DNA"/>
</dbReference>
<evidence type="ECO:0000313" key="2">
    <source>
        <dbReference type="Proteomes" id="UP000663828"/>
    </source>
</evidence>
<keyword evidence="2" id="KW-1185">Reference proteome</keyword>
<reference evidence="1" key="1">
    <citation type="submission" date="2021-02" db="EMBL/GenBank/DDBJ databases">
        <authorList>
            <person name="Nowell W R."/>
        </authorList>
    </citation>
    <scope>NUCLEOTIDE SEQUENCE</scope>
</reference>
<dbReference type="Proteomes" id="UP000663828">
    <property type="component" value="Unassembled WGS sequence"/>
</dbReference>
<dbReference type="PANTHER" id="PTHR21519:SF1">
    <property type="entry name" value="PDZ DOMAIN-CONTAINING PROTEIN 8"/>
    <property type="match status" value="1"/>
</dbReference>
<organism evidence="1 2">
    <name type="scientific">Adineta ricciae</name>
    <name type="common">Rotifer</name>
    <dbReference type="NCBI Taxonomy" id="249248"/>
    <lineage>
        <taxon>Eukaryota</taxon>
        <taxon>Metazoa</taxon>
        <taxon>Spiralia</taxon>
        <taxon>Gnathifera</taxon>
        <taxon>Rotifera</taxon>
        <taxon>Eurotatoria</taxon>
        <taxon>Bdelloidea</taxon>
        <taxon>Adinetida</taxon>
        <taxon>Adinetidae</taxon>
        <taxon>Adineta</taxon>
    </lineage>
</organism>
<dbReference type="GO" id="GO:0005739">
    <property type="term" value="C:mitochondrion"/>
    <property type="evidence" value="ECO:0007669"/>
    <property type="project" value="GOC"/>
</dbReference>
<protein>
    <submittedName>
        <fullName evidence="1">Uncharacterized protein</fullName>
    </submittedName>
</protein>
<name>A0A816FFC8_ADIRI</name>
<dbReference type="PANTHER" id="PTHR21519">
    <property type="entry name" value="PDZ DOMAIN-CONTAINING PROTEIN 8"/>
    <property type="match status" value="1"/>
</dbReference>
<comment type="caution">
    <text evidence="1">The sequence shown here is derived from an EMBL/GenBank/DDBJ whole genome shotgun (WGS) entry which is preliminary data.</text>
</comment>
<sequence>LFREKAVDHAALYAEANTFGVELFKDLDLEERKQKLEDQLSRFQQDFDLQDKIRDELIIELNNNLADENAKSRIQKEISNVDEKVQALAALTVLYCSGFKHCCHLLNAKADHHTGSP</sequence>
<gene>
    <name evidence="1" type="ORF">XAT740_LOCUS56828</name>
</gene>
<dbReference type="GO" id="GO:1990456">
    <property type="term" value="P:mitochondrion-endoplasmic reticulum membrane tethering"/>
    <property type="evidence" value="ECO:0007669"/>
    <property type="project" value="InterPro"/>
</dbReference>
<feature type="non-terminal residue" evidence="1">
    <location>
        <position position="1"/>
    </location>
</feature>
<dbReference type="AlphaFoldDB" id="A0A816FFC8"/>
<dbReference type="InterPro" id="IPR039275">
    <property type="entry name" value="PDZD8"/>
</dbReference>